<sequence>MILSALNLSRSSFVNVIVCHIKAPTASFRTFSWISCVDCASQKATVATSLSIGISTEQSLPSKRATNGRVCIGPFGMVGARAPMGVASIRGRLTGFFLSICADHVLTNGIVAALLKTSRIKLHTSLLFRANPAQCFFLKLE</sequence>
<accession>A0A087TJD6</accession>
<evidence type="ECO:0000313" key="2">
    <source>
        <dbReference type="Proteomes" id="UP000054359"/>
    </source>
</evidence>
<organism evidence="1 2">
    <name type="scientific">Stegodyphus mimosarum</name>
    <name type="common">African social velvet spider</name>
    <dbReference type="NCBI Taxonomy" id="407821"/>
    <lineage>
        <taxon>Eukaryota</taxon>
        <taxon>Metazoa</taxon>
        <taxon>Ecdysozoa</taxon>
        <taxon>Arthropoda</taxon>
        <taxon>Chelicerata</taxon>
        <taxon>Arachnida</taxon>
        <taxon>Araneae</taxon>
        <taxon>Araneomorphae</taxon>
        <taxon>Entelegynae</taxon>
        <taxon>Eresoidea</taxon>
        <taxon>Eresidae</taxon>
        <taxon>Stegodyphus</taxon>
    </lineage>
</organism>
<dbReference type="AlphaFoldDB" id="A0A087TJD6"/>
<feature type="non-terminal residue" evidence="1">
    <location>
        <position position="141"/>
    </location>
</feature>
<proteinExistence type="predicted"/>
<keyword evidence="2" id="KW-1185">Reference proteome</keyword>
<dbReference type="Proteomes" id="UP000054359">
    <property type="component" value="Unassembled WGS sequence"/>
</dbReference>
<gene>
    <name evidence="1" type="ORF">X975_24403</name>
</gene>
<dbReference type="OrthoDB" id="10588827at2759"/>
<protein>
    <submittedName>
        <fullName evidence="1">Uncharacterized protein</fullName>
    </submittedName>
</protein>
<evidence type="ECO:0000313" key="1">
    <source>
        <dbReference type="EMBL" id="KFM65225.1"/>
    </source>
</evidence>
<reference evidence="1 2" key="1">
    <citation type="submission" date="2013-11" db="EMBL/GenBank/DDBJ databases">
        <title>Genome sequencing of Stegodyphus mimosarum.</title>
        <authorList>
            <person name="Bechsgaard J."/>
        </authorList>
    </citation>
    <scope>NUCLEOTIDE SEQUENCE [LARGE SCALE GENOMIC DNA]</scope>
</reference>
<name>A0A087TJD6_STEMI</name>
<dbReference type="EMBL" id="KK115487">
    <property type="protein sequence ID" value="KFM65225.1"/>
    <property type="molecule type" value="Genomic_DNA"/>
</dbReference>